<keyword evidence="6 12" id="KW-0819">tRNA processing</keyword>
<evidence type="ECO:0000256" key="8">
    <source>
        <dbReference type="ARBA" id="ARBA00022884"/>
    </source>
</evidence>
<dbReference type="HAMAP" id="MF_02042">
    <property type="entry name" value="DusB_subfam"/>
    <property type="match status" value="1"/>
</dbReference>
<dbReference type="NCBIfam" id="TIGR00737">
    <property type="entry name" value="nifR3_yhdG"/>
    <property type="match status" value="1"/>
</dbReference>
<dbReference type="FunFam" id="1.10.1200.80:FF:000001">
    <property type="entry name" value="tRNA-dihydrouridine synthase B"/>
    <property type="match status" value="1"/>
</dbReference>
<evidence type="ECO:0000256" key="5">
    <source>
        <dbReference type="ARBA" id="ARBA00022643"/>
    </source>
</evidence>
<dbReference type="Pfam" id="PF01207">
    <property type="entry name" value="Dus"/>
    <property type="match status" value="1"/>
</dbReference>
<dbReference type="GO" id="GO:0000049">
    <property type="term" value="F:tRNA binding"/>
    <property type="evidence" value="ECO:0007669"/>
    <property type="project" value="UniProtKB-UniRule"/>
</dbReference>
<dbReference type="InterPro" id="IPR004652">
    <property type="entry name" value="DusB-like"/>
</dbReference>
<evidence type="ECO:0000313" key="17">
    <source>
        <dbReference type="EMBL" id="EDU60807.1"/>
    </source>
</evidence>
<sequence>MRNIRALAVTVWPPLVMRIGQYQLRNCLIAAPMAGITDRPFRSLCYDMGAGMTVSEMLSSNPQVWKTDKSRLRMIHRDEPGVRSVQIAGNDPDEMAAAAQINVESGAQIIDINMGCPAKKVNRKLAGSALLRYPDLVKSILSAVVKAVDVPVTLKIRTGWSPEERNCIEIAKLAEDCGIQALTIHGRTRACLFNGEAEYDNIRAVKQTVAIPVIANGDITDPLKARAVLDYTGADALMVGRAAQGRPWIFREIQHYLDTGEMLPPMPMAEVKRIMIAHVQELHDFYGQGKGARIARKHVSWYLKEHAPDDQFRRSFNAIEDASEQLEVLEAFFEYFA</sequence>
<evidence type="ECO:0000256" key="9">
    <source>
        <dbReference type="ARBA" id="ARBA00023002"/>
    </source>
</evidence>
<dbReference type="GO" id="GO:0010181">
    <property type="term" value="F:FMN binding"/>
    <property type="evidence" value="ECO:0007669"/>
    <property type="project" value="UniProtKB-UniRule"/>
</dbReference>
<dbReference type="Gene3D" id="1.10.1200.80">
    <property type="entry name" value="Putative flavin oxidoreducatase, domain 2"/>
    <property type="match status" value="1"/>
</dbReference>
<keyword evidence="3 12" id="KW-0820">tRNA-binding</keyword>
<reference evidence="18" key="2">
    <citation type="submission" date="2008-04" db="EMBL/GenBank/DDBJ databases">
        <title>Draft genome sequence of Providencia stuartii(ATCC 25827).</title>
        <authorList>
            <person name="Sudarsanam P."/>
            <person name="Ley R."/>
            <person name="Guruge J."/>
            <person name="Turnbaugh P.J."/>
            <person name="Mahowald M."/>
            <person name="Liep D."/>
            <person name="Gordon J."/>
        </authorList>
    </citation>
    <scope>NUCLEOTIDE SEQUENCE [LARGE SCALE GENOMIC DNA]</scope>
    <source>
        <strain evidence="18">ATCC 25827</strain>
    </source>
</reference>
<dbReference type="PANTHER" id="PTHR45846:SF1">
    <property type="entry name" value="TRNA-DIHYDROURIDINE(47) SYNTHASE [NAD(P)(+)]-LIKE"/>
    <property type="match status" value="1"/>
</dbReference>
<feature type="binding site" evidence="12 15">
    <location>
        <begin position="240"/>
        <end position="241"/>
    </location>
    <ligand>
        <name>FMN</name>
        <dbReference type="ChEBI" id="CHEBI:58210"/>
    </ligand>
</feature>
<protein>
    <recommendedName>
        <fullName evidence="12">tRNA-dihydrouridine synthase B</fullName>
        <ecNumber evidence="12">1.3.1.-</ecNumber>
    </recommendedName>
</protein>
<keyword evidence="15" id="KW-0547">Nucleotide-binding</keyword>
<dbReference type="InterPro" id="IPR013785">
    <property type="entry name" value="Aldolase_TIM"/>
</dbReference>
<dbReference type="GO" id="GO:0017150">
    <property type="term" value="F:tRNA dihydrouridine synthase activity"/>
    <property type="evidence" value="ECO:0007669"/>
    <property type="project" value="UniProtKB-UniRule"/>
</dbReference>
<evidence type="ECO:0000256" key="6">
    <source>
        <dbReference type="ARBA" id="ARBA00022694"/>
    </source>
</evidence>
<evidence type="ECO:0000256" key="15">
    <source>
        <dbReference type="PIRSR" id="PIRSR006621-2"/>
    </source>
</evidence>
<dbReference type="InterPro" id="IPR024036">
    <property type="entry name" value="tRNA-dHydroUridine_Synthase_C"/>
</dbReference>
<keyword evidence="4 12" id="KW-0285">Flavoprotein</keyword>
<comment type="catalytic activity">
    <reaction evidence="11 12">
        <text>a 5,6-dihydrouridine in tRNA + NAD(+) = a uridine in tRNA + NADH + H(+)</text>
        <dbReference type="Rhea" id="RHEA:54452"/>
        <dbReference type="Rhea" id="RHEA-COMP:13339"/>
        <dbReference type="Rhea" id="RHEA-COMP:13887"/>
        <dbReference type="ChEBI" id="CHEBI:15378"/>
        <dbReference type="ChEBI" id="CHEBI:57540"/>
        <dbReference type="ChEBI" id="CHEBI:57945"/>
        <dbReference type="ChEBI" id="CHEBI:65315"/>
        <dbReference type="ChEBI" id="CHEBI:74443"/>
    </reaction>
</comment>
<dbReference type="PIRSF" id="PIRSF006621">
    <property type="entry name" value="Dus"/>
    <property type="match status" value="1"/>
</dbReference>
<evidence type="ECO:0000256" key="10">
    <source>
        <dbReference type="ARBA" id="ARBA00048205"/>
    </source>
</evidence>
<comment type="function">
    <text evidence="2 12 13">Catalyzes the synthesis of 5,6-dihydrouridine (D), a modified base found in the D-loop of most tRNAs, via the reduction of the C5-C6 double bond in target uridines.</text>
</comment>
<name>A0AA86Z2E9_PROST</name>
<evidence type="ECO:0000256" key="14">
    <source>
        <dbReference type="PIRSR" id="PIRSR006621-1"/>
    </source>
</evidence>
<dbReference type="PROSITE" id="PS01136">
    <property type="entry name" value="UPF0034"/>
    <property type="match status" value="1"/>
</dbReference>
<dbReference type="Gene3D" id="3.20.20.70">
    <property type="entry name" value="Aldolase class I"/>
    <property type="match status" value="1"/>
</dbReference>
<evidence type="ECO:0000256" key="11">
    <source>
        <dbReference type="ARBA" id="ARBA00048802"/>
    </source>
</evidence>
<reference evidence="18" key="1">
    <citation type="submission" date="2008-04" db="EMBL/GenBank/DDBJ databases">
        <title>Draft genome sequence of Providencia stuartii (ATCC 25827).</title>
        <authorList>
            <person name="Sudarsanam P."/>
            <person name="Ley R."/>
            <person name="Guruge J."/>
            <person name="Turnbaugh P.J."/>
            <person name="Mahowald M."/>
            <person name="Liep D."/>
            <person name="Gordon J."/>
        </authorList>
    </citation>
    <scope>NUCLEOTIDE SEQUENCE [LARGE SCALE GENOMIC DNA]</scope>
    <source>
        <strain evidence="18">ATCC 25827</strain>
    </source>
</reference>
<comment type="caution">
    <text evidence="17">The sequence shown here is derived from an EMBL/GenBank/DDBJ whole genome shotgun (WGS) entry which is preliminary data.</text>
</comment>
<dbReference type="AlphaFoldDB" id="A0AA86Z2E9"/>
<evidence type="ECO:0000256" key="7">
    <source>
        <dbReference type="ARBA" id="ARBA00022857"/>
    </source>
</evidence>
<comment type="similarity">
    <text evidence="13">Belongs to the dus family.</text>
</comment>
<evidence type="ECO:0000259" key="16">
    <source>
        <dbReference type="Pfam" id="PF01207"/>
    </source>
</evidence>
<dbReference type="InterPro" id="IPR018517">
    <property type="entry name" value="tRNA_hU_synthase_CS"/>
</dbReference>
<feature type="binding site" evidence="12 15">
    <location>
        <begin position="32"/>
        <end position="34"/>
    </location>
    <ligand>
        <name>FMN</name>
        <dbReference type="ChEBI" id="CHEBI:58210"/>
    </ligand>
</feature>
<dbReference type="SUPFAM" id="SSF51395">
    <property type="entry name" value="FMN-linked oxidoreductases"/>
    <property type="match status" value="1"/>
</dbReference>
<proteinExistence type="inferred from homology"/>
<feature type="active site" description="Proton donor" evidence="12 14">
    <location>
        <position position="116"/>
    </location>
</feature>
<dbReference type="PANTHER" id="PTHR45846">
    <property type="entry name" value="TRNA-DIHYDROURIDINE(47) SYNTHASE [NAD(P)(+)]-LIKE"/>
    <property type="match status" value="1"/>
</dbReference>
<keyword evidence="9 12" id="KW-0560">Oxidoreductase</keyword>
<evidence type="ECO:0000256" key="12">
    <source>
        <dbReference type="HAMAP-Rule" id="MF_02042"/>
    </source>
</evidence>
<dbReference type="FunFam" id="3.20.20.70:FF:000051">
    <property type="entry name" value="tRNA-dihydrouridine synthase B"/>
    <property type="match status" value="1"/>
</dbReference>
<dbReference type="Proteomes" id="UP000004506">
    <property type="component" value="Unassembled WGS sequence"/>
</dbReference>
<gene>
    <name evidence="12 17" type="primary">dusB</name>
    <name evidence="17" type="ORF">PROSTU_01344</name>
</gene>
<feature type="binding site" evidence="12 15">
    <location>
        <position position="86"/>
    </location>
    <ligand>
        <name>FMN</name>
        <dbReference type="ChEBI" id="CHEBI:58210"/>
    </ligand>
</feature>
<feature type="binding site" evidence="15">
    <location>
        <position position="185"/>
    </location>
    <ligand>
        <name>FMN</name>
        <dbReference type="ChEBI" id="CHEBI:58210"/>
    </ligand>
</feature>
<dbReference type="InterPro" id="IPR001269">
    <property type="entry name" value="DUS_fam"/>
</dbReference>
<feature type="binding site" evidence="12">
    <location>
        <begin position="216"/>
        <end position="218"/>
    </location>
    <ligand>
        <name>FMN</name>
        <dbReference type="ChEBI" id="CHEBI:58210"/>
    </ligand>
</feature>
<evidence type="ECO:0000256" key="2">
    <source>
        <dbReference type="ARBA" id="ARBA00002790"/>
    </source>
</evidence>
<dbReference type="InterPro" id="IPR032887">
    <property type="entry name" value="DusB"/>
</dbReference>
<dbReference type="EMBL" id="ABJD02000099">
    <property type="protein sequence ID" value="EDU60807.1"/>
    <property type="molecule type" value="Genomic_DNA"/>
</dbReference>
<evidence type="ECO:0000256" key="4">
    <source>
        <dbReference type="ARBA" id="ARBA00022630"/>
    </source>
</evidence>
<reference evidence="17 18" key="3">
    <citation type="submission" date="2008-05" db="EMBL/GenBank/DDBJ databases">
        <authorList>
            <person name="Fulton L."/>
            <person name="Clifton S."/>
            <person name="Fulton B."/>
            <person name="Xu J."/>
            <person name="Minx P."/>
            <person name="Pepin K.H."/>
            <person name="Johnson M."/>
            <person name="Thiruvilangam P."/>
            <person name="Bhonagiri V."/>
            <person name="Nash W.E."/>
            <person name="Mardis E.R."/>
            <person name="Wilson R.K."/>
        </authorList>
    </citation>
    <scope>NUCLEOTIDE SEQUENCE [LARGE SCALE GENOMIC DNA]</scope>
    <source>
        <strain evidence="17 18">ATCC 25827</strain>
    </source>
</reference>
<keyword evidence="7 12" id="KW-0521">NADP</keyword>
<comment type="cofactor">
    <cofactor evidence="1 12 13 15">
        <name>FMN</name>
        <dbReference type="ChEBI" id="CHEBI:58210"/>
    </cofactor>
</comment>
<evidence type="ECO:0000313" key="18">
    <source>
        <dbReference type="Proteomes" id="UP000004506"/>
    </source>
</evidence>
<organism evidence="17 18">
    <name type="scientific">Providencia stuartii ATCC 25827</name>
    <dbReference type="NCBI Taxonomy" id="471874"/>
    <lineage>
        <taxon>Bacteria</taxon>
        <taxon>Pseudomonadati</taxon>
        <taxon>Pseudomonadota</taxon>
        <taxon>Gammaproteobacteria</taxon>
        <taxon>Enterobacterales</taxon>
        <taxon>Morganellaceae</taxon>
        <taxon>Providencia</taxon>
    </lineage>
</organism>
<evidence type="ECO:0000256" key="3">
    <source>
        <dbReference type="ARBA" id="ARBA00022555"/>
    </source>
</evidence>
<accession>A0AA86Z2E9</accession>
<dbReference type="GO" id="GO:0050660">
    <property type="term" value="F:flavin adenine dinucleotide binding"/>
    <property type="evidence" value="ECO:0007669"/>
    <property type="project" value="InterPro"/>
</dbReference>
<dbReference type="CDD" id="cd02801">
    <property type="entry name" value="DUS_like_FMN"/>
    <property type="match status" value="1"/>
</dbReference>
<evidence type="ECO:0000256" key="13">
    <source>
        <dbReference type="PIRNR" id="PIRNR006621"/>
    </source>
</evidence>
<dbReference type="EC" id="1.3.1.-" evidence="12"/>
<comment type="similarity">
    <text evidence="12">Belongs to the Dus family. DusB subfamily.</text>
</comment>
<feature type="binding site" evidence="12 15">
    <location>
        <position position="155"/>
    </location>
    <ligand>
        <name>FMN</name>
        <dbReference type="ChEBI" id="CHEBI:58210"/>
    </ligand>
</feature>
<comment type="catalytic activity">
    <reaction evidence="10 12">
        <text>a 5,6-dihydrouridine in tRNA + NADP(+) = a uridine in tRNA + NADPH + H(+)</text>
        <dbReference type="Rhea" id="RHEA:23624"/>
        <dbReference type="Rhea" id="RHEA-COMP:13339"/>
        <dbReference type="Rhea" id="RHEA-COMP:13887"/>
        <dbReference type="ChEBI" id="CHEBI:15378"/>
        <dbReference type="ChEBI" id="CHEBI:57783"/>
        <dbReference type="ChEBI" id="CHEBI:58349"/>
        <dbReference type="ChEBI" id="CHEBI:65315"/>
        <dbReference type="ChEBI" id="CHEBI:74443"/>
    </reaction>
</comment>
<keyword evidence="8 12" id="KW-0694">RNA-binding</keyword>
<evidence type="ECO:0000256" key="1">
    <source>
        <dbReference type="ARBA" id="ARBA00001917"/>
    </source>
</evidence>
<dbReference type="InterPro" id="IPR035587">
    <property type="entry name" value="DUS-like_FMN-bd"/>
</dbReference>
<keyword evidence="5 12" id="KW-0288">FMN</keyword>
<feature type="domain" description="DUS-like FMN-binding" evidence="16">
    <location>
        <begin position="30"/>
        <end position="334"/>
    </location>
</feature>